<dbReference type="EMBL" id="JAOYEY010000044">
    <property type="protein sequence ID" value="MCV9887070.1"/>
    <property type="molecule type" value="Genomic_DNA"/>
</dbReference>
<dbReference type="HAMAP" id="MF_01107">
    <property type="entry name" value="ArgD_aminotrans_3"/>
    <property type="match status" value="1"/>
</dbReference>
<accession>A0ABT3DJ41</accession>
<dbReference type="NCBIfam" id="TIGR00707">
    <property type="entry name" value="argD"/>
    <property type="match status" value="1"/>
</dbReference>
<dbReference type="CDD" id="cd00610">
    <property type="entry name" value="OAT_like"/>
    <property type="match status" value="1"/>
</dbReference>
<feature type="binding site" evidence="5">
    <location>
        <begin position="96"/>
        <end position="97"/>
    </location>
    <ligand>
        <name>pyridoxal 5'-phosphate</name>
        <dbReference type="ChEBI" id="CHEBI:597326"/>
    </ligand>
</feature>
<keyword evidence="5" id="KW-0055">Arginine biosynthesis</keyword>
<dbReference type="Proteomes" id="UP001526147">
    <property type="component" value="Unassembled WGS sequence"/>
</dbReference>
<sequence length="387" mass="42250">MMSYLFPTYARWDVTIKEAKGSWVTDVNDVKYLDFISGIAVCNLGHANEEVSDAVQEQLTKYWHMSNLFHQPIQEEVAKLLVEASDGDAVFFCNSGAEANEAAIKLARKHTGKHKIVTFLQSFHGRTFATMSATGQEKIQQGFGPLLETFQYLTFNNVEALDELGTDVAAIMLEVVQGEGGVVPADKEFIEKIAETCEKIGALLIIDEVQTGIGRTGKPFGYQHFGIKPDIITSAKGLGSGLPVGAMIGHKSLIETFQAGSHGSTFGGNPIAMAAAKVTLEKIFDEDFLNEVNKKSNYLLEKLEHIVGKHPLVNGVRGKGLLIGIECKEQVSPIIDQLREHNFLVLPAGPHVIRLLPPLTVSYEEMDIAVKTIAEVFSKVNDSVGAH</sequence>
<feature type="binding site" evidence="5">
    <location>
        <position position="123"/>
    </location>
    <ligand>
        <name>pyridoxal 5'-phosphate</name>
        <dbReference type="ChEBI" id="CHEBI:597326"/>
    </ligand>
</feature>
<feature type="binding site" evidence="5">
    <location>
        <begin position="207"/>
        <end position="210"/>
    </location>
    <ligand>
        <name>pyridoxal 5'-phosphate</name>
        <dbReference type="ChEBI" id="CHEBI:597326"/>
    </ligand>
</feature>
<keyword evidence="4 5" id="KW-0663">Pyridoxal phosphate</keyword>
<dbReference type="InterPro" id="IPR050103">
    <property type="entry name" value="Class-III_PLP-dep_AT"/>
</dbReference>
<comment type="pathway">
    <text evidence="5">Amino-acid biosynthesis; L-arginine biosynthesis; N(2)-acetyl-L-ornithine from L-glutamate: step 4/4.</text>
</comment>
<evidence type="ECO:0000313" key="6">
    <source>
        <dbReference type="EMBL" id="MCV9887070.1"/>
    </source>
</evidence>
<evidence type="ECO:0000256" key="4">
    <source>
        <dbReference type="ARBA" id="ARBA00022898"/>
    </source>
</evidence>
<proteinExistence type="inferred from homology"/>
<dbReference type="GO" id="GO:0003992">
    <property type="term" value="F:N2-acetyl-L-ornithine:2-oxoglutarate 5-aminotransferase activity"/>
    <property type="evidence" value="ECO:0007669"/>
    <property type="project" value="UniProtKB-EC"/>
</dbReference>
<dbReference type="EC" id="2.6.1.11" evidence="5"/>
<keyword evidence="5" id="KW-0963">Cytoplasm</keyword>
<dbReference type="Gene3D" id="3.40.640.10">
    <property type="entry name" value="Type I PLP-dependent aspartate aminotransferase-like (Major domain)"/>
    <property type="match status" value="1"/>
</dbReference>
<keyword evidence="3 5" id="KW-0808">Transferase</keyword>
<dbReference type="PANTHER" id="PTHR11986:SF79">
    <property type="entry name" value="ACETYLORNITHINE AMINOTRANSFERASE, MITOCHONDRIAL"/>
    <property type="match status" value="1"/>
</dbReference>
<keyword evidence="2 5" id="KW-0028">Amino-acid biosynthesis</keyword>
<gene>
    <name evidence="5" type="primary">argD</name>
    <name evidence="6" type="ORF">OIH86_15635</name>
</gene>
<comment type="caution">
    <text evidence="6">The sequence shown here is derived from an EMBL/GenBank/DDBJ whole genome shotgun (WGS) entry which is preliminary data.</text>
</comment>
<dbReference type="NCBIfam" id="NF002325">
    <property type="entry name" value="PRK01278.1"/>
    <property type="match status" value="1"/>
</dbReference>
<dbReference type="PANTHER" id="PTHR11986">
    <property type="entry name" value="AMINOTRANSFERASE CLASS III"/>
    <property type="match status" value="1"/>
</dbReference>
<feature type="modified residue" description="N6-(pyridoxal phosphate)lysine" evidence="5">
    <location>
        <position position="236"/>
    </location>
</feature>
<protein>
    <recommendedName>
        <fullName evidence="5">Acetylornithine aminotransferase</fullName>
        <shortName evidence="5">ACOAT</shortName>
        <ecNumber evidence="5">2.6.1.11</ecNumber>
    </recommendedName>
</protein>
<dbReference type="PIRSF" id="PIRSF000521">
    <property type="entry name" value="Transaminase_4ab_Lys_Orn"/>
    <property type="match status" value="1"/>
</dbReference>
<keyword evidence="7" id="KW-1185">Reference proteome</keyword>
<feature type="binding site" evidence="5">
    <location>
        <position position="265"/>
    </location>
    <ligand>
        <name>pyridoxal 5'-phosphate</name>
        <dbReference type="ChEBI" id="CHEBI:597326"/>
    </ligand>
</feature>
<dbReference type="InterPro" id="IPR049704">
    <property type="entry name" value="Aminotrans_3_PPA_site"/>
</dbReference>
<dbReference type="InterPro" id="IPR015421">
    <property type="entry name" value="PyrdxlP-dep_Trfase_major"/>
</dbReference>
<dbReference type="InterPro" id="IPR004636">
    <property type="entry name" value="AcOrn/SuccOrn_fam"/>
</dbReference>
<comment type="miscellaneous">
    <text evidence="5">May also have succinyldiaminopimelate aminotransferase activity, thus carrying out the corresponding step in lysine biosynthesis.</text>
</comment>
<dbReference type="Gene3D" id="3.90.1150.10">
    <property type="entry name" value="Aspartate Aminotransferase, domain 1"/>
    <property type="match status" value="1"/>
</dbReference>
<feature type="binding site" evidence="5">
    <location>
        <position position="264"/>
    </location>
    <ligand>
        <name>N(2)-acetyl-L-ornithine</name>
        <dbReference type="ChEBI" id="CHEBI:57805"/>
    </ligand>
</feature>
<comment type="subunit">
    <text evidence="5">Homodimer.</text>
</comment>
<organism evidence="6 7">
    <name type="scientific">Metabacillus halosaccharovorans</name>
    <dbReference type="NCBI Taxonomy" id="930124"/>
    <lineage>
        <taxon>Bacteria</taxon>
        <taxon>Bacillati</taxon>
        <taxon>Bacillota</taxon>
        <taxon>Bacilli</taxon>
        <taxon>Bacillales</taxon>
        <taxon>Bacillaceae</taxon>
        <taxon>Metabacillus</taxon>
    </lineage>
</organism>
<evidence type="ECO:0000256" key="5">
    <source>
        <dbReference type="HAMAP-Rule" id="MF_01107"/>
    </source>
</evidence>
<dbReference type="InterPro" id="IPR015422">
    <property type="entry name" value="PyrdxlP-dep_Trfase_small"/>
</dbReference>
<dbReference type="NCBIfam" id="NF002797">
    <property type="entry name" value="PRK02936.1"/>
    <property type="match status" value="1"/>
</dbReference>
<feature type="binding site" evidence="5">
    <location>
        <position position="126"/>
    </location>
    <ligand>
        <name>N(2)-acetyl-L-ornithine</name>
        <dbReference type="ChEBI" id="CHEBI:57805"/>
    </ligand>
</feature>
<dbReference type="SUPFAM" id="SSF53383">
    <property type="entry name" value="PLP-dependent transferases"/>
    <property type="match status" value="1"/>
</dbReference>
<dbReference type="Pfam" id="PF00202">
    <property type="entry name" value="Aminotran_3"/>
    <property type="match status" value="1"/>
</dbReference>
<name>A0ABT3DJ41_9BACI</name>
<comment type="similarity">
    <text evidence="5">Belongs to the class-III pyridoxal-phosphate-dependent aminotransferase family. ArgD subfamily.</text>
</comment>
<evidence type="ECO:0000256" key="2">
    <source>
        <dbReference type="ARBA" id="ARBA00022605"/>
    </source>
</evidence>
<dbReference type="InterPro" id="IPR005814">
    <property type="entry name" value="Aminotrans_3"/>
</dbReference>
<comment type="cofactor">
    <cofactor evidence="5">
        <name>pyridoxal 5'-phosphate</name>
        <dbReference type="ChEBI" id="CHEBI:597326"/>
    </cofactor>
    <text evidence="5">Binds 1 pyridoxal phosphate per subunit.</text>
</comment>
<dbReference type="InterPro" id="IPR015424">
    <property type="entry name" value="PyrdxlP-dep_Trfase"/>
</dbReference>
<dbReference type="PROSITE" id="PS00600">
    <property type="entry name" value="AA_TRANSFER_CLASS_3"/>
    <property type="match status" value="1"/>
</dbReference>
<comment type="catalytic activity">
    <reaction evidence="5">
        <text>N(2)-acetyl-L-ornithine + 2-oxoglutarate = N-acetyl-L-glutamate 5-semialdehyde + L-glutamate</text>
        <dbReference type="Rhea" id="RHEA:18049"/>
        <dbReference type="ChEBI" id="CHEBI:16810"/>
        <dbReference type="ChEBI" id="CHEBI:29123"/>
        <dbReference type="ChEBI" id="CHEBI:29985"/>
        <dbReference type="ChEBI" id="CHEBI:57805"/>
        <dbReference type="EC" id="2.6.1.11"/>
    </reaction>
</comment>
<reference evidence="6 7" key="1">
    <citation type="submission" date="2022-10" db="EMBL/GenBank/DDBJ databases">
        <title>Draft genome assembly of moderately radiation resistant bacterium Metabacillus halosaccharovorans.</title>
        <authorList>
            <person name="Pal S."/>
            <person name="Gopinathan A."/>
        </authorList>
    </citation>
    <scope>NUCLEOTIDE SEQUENCE [LARGE SCALE GENOMIC DNA]</scope>
    <source>
        <strain evidence="6 7">VITHBRA001</strain>
    </source>
</reference>
<keyword evidence="1 5" id="KW-0032">Aminotransferase</keyword>
<comment type="subcellular location">
    <subcellularLocation>
        <location evidence="5">Cytoplasm</location>
    </subcellularLocation>
</comment>
<evidence type="ECO:0000313" key="7">
    <source>
        <dbReference type="Proteomes" id="UP001526147"/>
    </source>
</evidence>
<evidence type="ECO:0000256" key="1">
    <source>
        <dbReference type="ARBA" id="ARBA00022576"/>
    </source>
</evidence>
<evidence type="ECO:0000256" key="3">
    <source>
        <dbReference type="ARBA" id="ARBA00022679"/>
    </source>
</evidence>